<evidence type="ECO:0000313" key="1">
    <source>
        <dbReference type="EMBL" id="PKZ14868.1"/>
    </source>
</evidence>
<comment type="caution">
    <text evidence="1">The sequence shown here is derived from an EMBL/GenBank/DDBJ whole genome shotgun (WGS) entry which is preliminary data.</text>
</comment>
<accession>A0A2I1J4W1</accession>
<dbReference type="AlphaFoldDB" id="A0A2I1J4W1"/>
<gene>
    <name evidence="1" type="ORF">CYJ32_04975</name>
</gene>
<proteinExistence type="predicted"/>
<dbReference type="EMBL" id="PKGU01000003">
    <property type="protein sequence ID" value="PKZ14868.1"/>
    <property type="molecule type" value="Genomic_DNA"/>
</dbReference>
<organism evidence="1 2">
    <name type="scientific">Alloscardovia omnicolens</name>
    <dbReference type="NCBI Taxonomy" id="419015"/>
    <lineage>
        <taxon>Bacteria</taxon>
        <taxon>Bacillati</taxon>
        <taxon>Actinomycetota</taxon>
        <taxon>Actinomycetes</taxon>
        <taxon>Bifidobacteriales</taxon>
        <taxon>Bifidobacteriaceae</taxon>
        <taxon>Alloscardovia</taxon>
    </lineage>
</organism>
<dbReference type="Proteomes" id="UP000242263">
    <property type="component" value="Unassembled WGS sequence"/>
</dbReference>
<sequence length="62" mass="7124">MVAYAWLVAVMHNLAARCVKFEGLFSHVFCLTDSCTCYASFVAQKWRQKNMRQKHIHTGAMS</sequence>
<name>A0A2I1J4W1_9BIFI</name>
<protein>
    <submittedName>
        <fullName evidence="1">Uncharacterized protein</fullName>
    </submittedName>
</protein>
<reference evidence="1 2" key="1">
    <citation type="submission" date="2017-12" db="EMBL/GenBank/DDBJ databases">
        <title>Phylogenetic diversity of female urinary microbiome.</title>
        <authorList>
            <person name="Thomas-White K."/>
            <person name="Wolfe A.J."/>
        </authorList>
    </citation>
    <scope>NUCLEOTIDE SEQUENCE [LARGE SCALE GENOMIC DNA]</scope>
    <source>
        <strain evidence="1 2">UMB0064</strain>
    </source>
</reference>
<evidence type="ECO:0000313" key="2">
    <source>
        <dbReference type="Proteomes" id="UP000242263"/>
    </source>
</evidence>